<dbReference type="GO" id="GO:0048038">
    <property type="term" value="F:quinone binding"/>
    <property type="evidence" value="ECO:0007669"/>
    <property type="project" value="InterPro"/>
</dbReference>
<dbReference type="Proteomes" id="UP000196005">
    <property type="component" value="Chromosome"/>
</dbReference>
<dbReference type="EMBL" id="CP021416">
    <property type="protein sequence ID" value="ARU48237.1"/>
    <property type="molecule type" value="Genomic_DNA"/>
</dbReference>
<dbReference type="RefSeq" id="WP_087438227.1">
    <property type="nucleotide sequence ID" value="NZ_CP021416.1"/>
</dbReference>
<keyword evidence="9" id="KW-1185">Reference proteome</keyword>
<comment type="similarity">
    <text evidence="2">Belongs to the complex I 20 kDa subunit family.</text>
</comment>
<evidence type="ECO:0000313" key="9">
    <source>
        <dbReference type="Proteomes" id="UP000196005"/>
    </source>
</evidence>
<dbReference type="PANTHER" id="PTHR42989">
    <property type="entry name" value="HYDROGENASE-4 COMPONENT I"/>
    <property type="match status" value="1"/>
</dbReference>
<evidence type="ECO:0000256" key="5">
    <source>
        <dbReference type="ARBA" id="ARBA00023004"/>
    </source>
</evidence>
<keyword evidence="4" id="KW-0479">Metal-binding</keyword>
<dbReference type="GO" id="GO:0008137">
    <property type="term" value="F:NADH dehydrogenase (ubiquinone) activity"/>
    <property type="evidence" value="ECO:0007669"/>
    <property type="project" value="InterPro"/>
</dbReference>
<evidence type="ECO:0000256" key="2">
    <source>
        <dbReference type="ARBA" id="ARBA00009173"/>
    </source>
</evidence>
<dbReference type="GO" id="GO:0051539">
    <property type="term" value="F:4 iron, 4 sulfur cluster binding"/>
    <property type="evidence" value="ECO:0007669"/>
    <property type="project" value="UniProtKB-KW"/>
</dbReference>
<dbReference type="InterPro" id="IPR006137">
    <property type="entry name" value="NADH_UbQ_OxRdtase-like_20kDa"/>
</dbReference>
<dbReference type="InterPro" id="IPR052375">
    <property type="entry name" value="Complex_I_20kDa-like"/>
</dbReference>
<sequence length="274" mass="30628">MSKTYIVPDEIALANSVEAKLEHLKNIKGSFSVYRVDCGSCNGCEIEIFAAITPMWDPERFGFKLVPSPRHADILVCTGPLTRQMYYPLLRAYEATPDPKVVVAIGACGSSGGIFHDAYSVWGGIDKVIPVDVYIPGCPPHPATIIHGLATALGILDQKLSYKMHANGSNQSPAIQMSLLGDILFERDVLAEAKLLMGYLFGRKLYDKYIAALKESPDIKDTVKTRIAMERLVREEEDKRYQECMQTIHNKIYLSHMRKFQAIDDGDRMDLNNN</sequence>
<dbReference type="Gene3D" id="3.40.50.12280">
    <property type="match status" value="1"/>
</dbReference>
<dbReference type="OrthoDB" id="9786737at2"/>
<evidence type="ECO:0000313" key="8">
    <source>
        <dbReference type="EMBL" id="ARU48237.1"/>
    </source>
</evidence>
<evidence type="ECO:0000256" key="4">
    <source>
        <dbReference type="ARBA" id="ARBA00022723"/>
    </source>
</evidence>
<evidence type="ECO:0000256" key="3">
    <source>
        <dbReference type="ARBA" id="ARBA00022485"/>
    </source>
</evidence>
<keyword evidence="5" id="KW-0408">Iron</keyword>
<dbReference type="AlphaFoldDB" id="A0A1Y0HJF1"/>
<organism evidence="8 9">
    <name type="scientific">Sulfurospirillum diekertiae</name>
    <dbReference type="NCBI Taxonomy" id="1854492"/>
    <lineage>
        <taxon>Bacteria</taxon>
        <taxon>Pseudomonadati</taxon>
        <taxon>Campylobacterota</taxon>
        <taxon>Epsilonproteobacteria</taxon>
        <taxon>Campylobacterales</taxon>
        <taxon>Sulfurospirillaceae</taxon>
        <taxon>Sulfurospirillum</taxon>
    </lineage>
</organism>
<comment type="cofactor">
    <cofactor evidence="1">
        <name>[4Fe-4S] cluster</name>
        <dbReference type="ChEBI" id="CHEBI:49883"/>
    </cofactor>
</comment>
<feature type="domain" description="NADH:ubiquinone oxidoreductase-like 20kDa subunit" evidence="7">
    <location>
        <begin position="41"/>
        <end position="150"/>
    </location>
</feature>
<evidence type="ECO:0000259" key="7">
    <source>
        <dbReference type="Pfam" id="PF01058"/>
    </source>
</evidence>
<name>A0A1Y0HJF1_9BACT</name>
<evidence type="ECO:0000256" key="1">
    <source>
        <dbReference type="ARBA" id="ARBA00001966"/>
    </source>
</evidence>
<dbReference type="PANTHER" id="PTHR42989:SF1">
    <property type="entry name" value="FORMATE HYDROGENLYASE SUBUNIT 7-RELATED"/>
    <property type="match status" value="1"/>
</dbReference>
<accession>A0A1Y0HJF1</accession>
<dbReference type="PROSITE" id="PS01150">
    <property type="entry name" value="COMPLEX1_20K"/>
    <property type="match status" value="1"/>
</dbReference>
<keyword evidence="6" id="KW-0411">Iron-sulfur</keyword>
<dbReference type="SUPFAM" id="SSF56770">
    <property type="entry name" value="HydA/Nqo6-like"/>
    <property type="match status" value="1"/>
</dbReference>
<dbReference type="InterPro" id="IPR006138">
    <property type="entry name" value="NADH_UQ_OxRdtase_20Kd_su"/>
</dbReference>
<keyword evidence="3" id="KW-0004">4Fe-4S</keyword>
<gene>
    <name evidence="8" type="ORF">Sdiek1_1071</name>
</gene>
<dbReference type="NCBIfam" id="NF005012">
    <property type="entry name" value="PRK06411.1"/>
    <property type="match status" value="1"/>
</dbReference>
<evidence type="ECO:0000256" key="6">
    <source>
        <dbReference type="ARBA" id="ARBA00023014"/>
    </source>
</evidence>
<dbReference type="KEGG" id="suls:Sdiek1_1071"/>
<protein>
    <submittedName>
        <fullName evidence="8">Hydrogenase-4 component I</fullName>
    </submittedName>
</protein>
<dbReference type="GO" id="GO:0046872">
    <property type="term" value="F:metal ion binding"/>
    <property type="evidence" value="ECO:0007669"/>
    <property type="project" value="UniProtKB-KW"/>
</dbReference>
<dbReference type="Pfam" id="PF01058">
    <property type="entry name" value="Oxidored_q6"/>
    <property type="match status" value="1"/>
</dbReference>
<reference evidence="9" key="1">
    <citation type="submission" date="2017-05" db="EMBL/GenBank/DDBJ databases">
        <title>Dechlorination kinetics govern the competition between two new strains of the genus Sulfurospirillum.</title>
        <authorList>
            <person name="Buttet G.F."/>
            <person name="Murray A.M."/>
            <person name="Goris T."/>
            <person name="Burion M."/>
            <person name="Lin B."/>
            <person name="Rolle M."/>
            <person name="Maillard J."/>
        </authorList>
    </citation>
    <scope>NUCLEOTIDE SEQUENCE [LARGE SCALE GENOMIC DNA]</scope>
    <source>
        <strain evidence="9">SL2-1</strain>
    </source>
</reference>
<proteinExistence type="inferred from homology"/>